<dbReference type="SUPFAM" id="SSF53335">
    <property type="entry name" value="S-adenosyl-L-methionine-dependent methyltransferases"/>
    <property type="match status" value="1"/>
</dbReference>
<name>A0A6I6SKI8_9GAMM</name>
<dbReference type="GO" id="GO:0008757">
    <property type="term" value="F:S-adenosylmethionine-dependent methyltransferase activity"/>
    <property type="evidence" value="ECO:0007669"/>
    <property type="project" value="InterPro"/>
</dbReference>
<dbReference type="GO" id="GO:0032259">
    <property type="term" value="P:methylation"/>
    <property type="evidence" value="ECO:0007669"/>
    <property type="project" value="UniProtKB-KW"/>
</dbReference>
<dbReference type="AlphaFoldDB" id="A0A6I6SKI8"/>
<proteinExistence type="predicted"/>
<dbReference type="KEGG" id="htx:EKK97_18745"/>
<keyword evidence="4" id="KW-1185">Reference proteome</keyword>
<feature type="domain" description="Methyltransferase type 11" evidence="2">
    <location>
        <begin position="84"/>
        <end position="181"/>
    </location>
</feature>
<sequence>MPTARSEMTPEHAGRLNAHYDAASAHEGQPLLARLREAFLAAGHDPEHLSLDDVAGIDQLHLGGRSASRALAALGGLEKGERVLDVGCGTGGTSRLLAAEFGCDVAGVDITASFIEVASWLSAATGLAKHTHFLCADAASVPLTADSFEVVWCQHALMNMPQVPRVLAEWHRLLVPGGRVLLHEVVAGDNPAPLTLPVPWARTPDTSHLRNRQQLERAMALAGFEPLSIEDVTQAALAWRQEHSRCESGPGETRQQASALPGPTLIFGSDFVQMGRNLRDNLAAGKVRVLQGVWRLGHR</sequence>
<dbReference type="Pfam" id="PF08241">
    <property type="entry name" value="Methyltransf_11"/>
    <property type="match status" value="1"/>
</dbReference>
<dbReference type="PANTHER" id="PTHR44068">
    <property type="entry name" value="ZGC:194242"/>
    <property type="match status" value="1"/>
</dbReference>
<keyword evidence="1 3" id="KW-0808">Transferase</keyword>
<reference evidence="3 4" key="1">
    <citation type="submission" date="2019-01" db="EMBL/GenBank/DDBJ databases">
        <title>Complete genome of a denitifying bacterium Halomons sp. BC-M4-5.</title>
        <authorList>
            <person name="Wang L."/>
            <person name="Shao Z."/>
        </authorList>
    </citation>
    <scope>NUCLEOTIDE SEQUENCE [LARGE SCALE GENOMIC DNA]</scope>
    <source>
        <strain evidence="3 4">BC-M4-5</strain>
    </source>
</reference>
<evidence type="ECO:0000259" key="2">
    <source>
        <dbReference type="Pfam" id="PF08241"/>
    </source>
</evidence>
<dbReference type="CDD" id="cd02440">
    <property type="entry name" value="AdoMet_MTases"/>
    <property type="match status" value="1"/>
</dbReference>
<dbReference type="InterPro" id="IPR029063">
    <property type="entry name" value="SAM-dependent_MTases_sf"/>
</dbReference>
<organism evidence="3 4">
    <name type="scientific">Billgrantia tianxiuensis</name>
    <dbReference type="NCBI Taxonomy" id="2497861"/>
    <lineage>
        <taxon>Bacteria</taxon>
        <taxon>Pseudomonadati</taxon>
        <taxon>Pseudomonadota</taxon>
        <taxon>Gammaproteobacteria</taxon>
        <taxon>Oceanospirillales</taxon>
        <taxon>Halomonadaceae</taxon>
        <taxon>Billgrantia</taxon>
    </lineage>
</organism>
<protein>
    <submittedName>
        <fullName evidence="3">Class I SAM-dependent methyltransferase</fullName>
    </submittedName>
</protein>
<keyword evidence="3" id="KW-0489">Methyltransferase</keyword>
<accession>A0A6I6SKI8</accession>
<evidence type="ECO:0000313" key="3">
    <source>
        <dbReference type="EMBL" id="QHC51218.1"/>
    </source>
</evidence>
<evidence type="ECO:0000313" key="4">
    <source>
        <dbReference type="Proteomes" id="UP000464013"/>
    </source>
</evidence>
<dbReference type="OrthoDB" id="529208at2"/>
<dbReference type="PANTHER" id="PTHR44068:SF11">
    <property type="entry name" value="GERANYL DIPHOSPHATE 2-C-METHYLTRANSFERASE"/>
    <property type="match status" value="1"/>
</dbReference>
<dbReference type="EMBL" id="CP035042">
    <property type="protein sequence ID" value="QHC51218.1"/>
    <property type="molecule type" value="Genomic_DNA"/>
</dbReference>
<evidence type="ECO:0000256" key="1">
    <source>
        <dbReference type="ARBA" id="ARBA00022679"/>
    </source>
</evidence>
<dbReference type="RefSeq" id="WP_159554243.1">
    <property type="nucleotide sequence ID" value="NZ_CP035042.1"/>
</dbReference>
<dbReference type="Proteomes" id="UP000464013">
    <property type="component" value="Chromosome"/>
</dbReference>
<dbReference type="InterPro" id="IPR050447">
    <property type="entry name" value="Erg6_SMT_methyltransf"/>
</dbReference>
<gene>
    <name evidence="3" type="ORF">EKK97_18745</name>
</gene>
<dbReference type="InterPro" id="IPR013216">
    <property type="entry name" value="Methyltransf_11"/>
</dbReference>
<dbReference type="Gene3D" id="3.40.50.150">
    <property type="entry name" value="Vaccinia Virus protein VP39"/>
    <property type="match status" value="1"/>
</dbReference>